<dbReference type="Proteomes" id="UP001500552">
    <property type="component" value="Unassembled WGS sequence"/>
</dbReference>
<gene>
    <name evidence="1" type="ORF">GCM10023188_25740</name>
</gene>
<comment type="caution">
    <text evidence="1">The sequence shown here is derived from an EMBL/GenBank/DDBJ whole genome shotgun (WGS) entry which is preliminary data.</text>
</comment>
<name>A0ABP8LRU7_9BACT</name>
<proteinExistence type="predicted"/>
<sequence length="65" mass="7188">MGLIQTRVIGPAEEGLRAQAEARGMSLYRYTQLLLTEAGRGNIRLVAVVTSENLLPERQCGECRK</sequence>
<protein>
    <submittedName>
        <fullName evidence="1">Uncharacterized protein</fullName>
    </submittedName>
</protein>
<evidence type="ECO:0000313" key="2">
    <source>
        <dbReference type="Proteomes" id="UP001500552"/>
    </source>
</evidence>
<accession>A0ABP8LRU7</accession>
<reference evidence="2" key="1">
    <citation type="journal article" date="2019" name="Int. J. Syst. Evol. Microbiol.">
        <title>The Global Catalogue of Microorganisms (GCM) 10K type strain sequencing project: providing services to taxonomists for standard genome sequencing and annotation.</title>
        <authorList>
            <consortium name="The Broad Institute Genomics Platform"/>
            <consortium name="The Broad Institute Genome Sequencing Center for Infectious Disease"/>
            <person name="Wu L."/>
            <person name="Ma J."/>
        </authorList>
    </citation>
    <scope>NUCLEOTIDE SEQUENCE [LARGE SCALE GENOMIC DNA]</scope>
    <source>
        <strain evidence="2">JCM 17926</strain>
    </source>
</reference>
<organism evidence="1 2">
    <name type="scientific">Pontibacter saemangeumensis</name>
    <dbReference type="NCBI Taxonomy" id="1084525"/>
    <lineage>
        <taxon>Bacteria</taxon>
        <taxon>Pseudomonadati</taxon>
        <taxon>Bacteroidota</taxon>
        <taxon>Cytophagia</taxon>
        <taxon>Cytophagales</taxon>
        <taxon>Hymenobacteraceae</taxon>
        <taxon>Pontibacter</taxon>
    </lineage>
</organism>
<evidence type="ECO:0000313" key="1">
    <source>
        <dbReference type="EMBL" id="GAA4434618.1"/>
    </source>
</evidence>
<dbReference type="EMBL" id="BAABHC010000014">
    <property type="protein sequence ID" value="GAA4434618.1"/>
    <property type="molecule type" value="Genomic_DNA"/>
</dbReference>
<keyword evidence="2" id="KW-1185">Reference proteome</keyword>
<dbReference type="RefSeq" id="WP_345159602.1">
    <property type="nucleotide sequence ID" value="NZ_BAABHC010000014.1"/>
</dbReference>